<evidence type="ECO:0000313" key="3">
    <source>
        <dbReference type="Proteomes" id="UP000521748"/>
    </source>
</evidence>
<dbReference type="InterPro" id="IPR016181">
    <property type="entry name" value="Acyl_CoA_acyltransferase"/>
</dbReference>
<dbReference type="InterPro" id="IPR000182">
    <property type="entry name" value="GNAT_dom"/>
</dbReference>
<dbReference type="GO" id="GO:0016747">
    <property type="term" value="F:acyltransferase activity, transferring groups other than amino-acyl groups"/>
    <property type="evidence" value="ECO:0007669"/>
    <property type="project" value="InterPro"/>
</dbReference>
<dbReference type="AlphaFoldDB" id="A0A7Y9S7M3"/>
<dbReference type="SUPFAM" id="SSF55729">
    <property type="entry name" value="Acyl-CoA N-acyltransferases (Nat)"/>
    <property type="match status" value="1"/>
</dbReference>
<protein>
    <submittedName>
        <fullName evidence="2">RimJ/RimL family protein N-acetyltransferase</fullName>
    </submittedName>
</protein>
<dbReference type="RefSeq" id="WP_218847197.1">
    <property type="nucleotide sequence ID" value="NZ_JACBYQ010000002.1"/>
</dbReference>
<proteinExistence type="predicted"/>
<evidence type="ECO:0000313" key="2">
    <source>
        <dbReference type="EMBL" id="NYE95720.1"/>
    </source>
</evidence>
<keyword evidence="2" id="KW-0808">Transferase</keyword>
<comment type="caution">
    <text evidence="2">The sequence shown here is derived from an EMBL/GenBank/DDBJ whole genome shotgun (WGS) entry which is preliminary data.</text>
</comment>
<evidence type="ECO:0000259" key="1">
    <source>
        <dbReference type="PROSITE" id="PS51186"/>
    </source>
</evidence>
<gene>
    <name evidence="2" type="ORF">FHU41_001970</name>
</gene>
<dbReference type="Pfam" id="PF00583">
    <property type="entry name" value="Acetyltransf_1"/>
    <property type="match status" value="1"/>
</dbReference>
<dbReference type="EMBL" id="JACBYQ010000002">
    <property type="protein sequence ID" value="NYE95720.1"/>
    <property type="molecule type" value="Genomic_DNA"/>
</dbReference>
<dbReference type="Gene3D" id="3.40.630.30">
    <property type="match status" value="1"/>
</dbReference>
<name>A0A7Y9S7M3_9MICC</name>
<keyword evidence="3" id="KW-1185">Reference proteome</keyword>
<reference evidence="2 3" key="1">
    <citation type="submission" date="2020-07" db="EMBL/GenBank/DDBJ databases">
        <title>Sequencing the genomes of 1000 actinobacteria strains.</title>
        <authorList>
            <person name="Klenk H.-P."/>
        </authorList>
    </citation>
    <scope>NUCLEOTIDE SEQUENCE [LARGE SCALE GENOMIC DNA]</scope>
    <source>
        <strain evidence="2 3">DSM 102047</strain>
    </source>
</reference>
<dbReference type="PROSITE" id="PS51186">
    <property type="entry name" value="GNAT"/>
    <property type="match status" value="1"/>
</dbReference>
<organism evidence="2 3">
    <name type="scientific">Psychromicrobium silvestre</name>
    <dbReference type="NCBI Taxonomy" id="1645614"/>
    <lineage>
        <taxon>Bacteria</taxon>
        <taxon>Bacillati</taxon>
        <taxon>Actinomycetota</taxon>
        <taxon>Actinomycetes</taxon>
        <taxon>Micrococcales</taxon>
        <taxon>Micrococcaceae</taxon>
        <taxon>Psychromicrobium</taxon>
    </lineage>
</organism>
<accession>A0A7Y9S7M3</accession>
<dbReference type="CDD" id="cd04301">
    <property type="entry name" value="NAT_SF"/>
    <property type="match status" value="1"/>
</dbReference>
<sequence length="240" mass="26454">MFSSTITDFWSAPFAGGEVLRNDPNFILAINPELDDDRRVTVLETTAGVTSAALTPALAEKLELREQAELSAASFRQLLRQNQVLLHEADYLFYFPAAAQEALREEPAADRVRQLTEQDSAVFAEFQASATEQDLDDAYVELDHWAVFGSFDGERLVSASSMYPWENAPVADLGVLTLPEFRGKGHARGVVRAICSYATSRGYEPQYRCQLDNHASQALAIASGLARFGSWEVISPDSTN</sequence>
<feature type="domain" description="N-acetyltransferase" evidence="1">
    <location>
        <begin position="110"/>
        <end position="240"/>
    </location>
</feature>
<dbReference type="Proteomes" id="UP000521748">
    <property type="component" value="Unassembled WGS sequence"/>
</dbReference>